<dbReference type="EMBL" id="UINC01006392">
    <property type="protein sequence ID" value="SVA27249.1"/>
    <property type="molecule type" value="Genomic_DNA"/>
</dbReference>
<feature type="domain" description="Acyl-CoA oxidase/dehydrogenase middle" evidence="7">
    <location>
        <begin position="124"/>
        <end position="217"/>
    </location>
</feature>
<dbReference type="GO" id="GO:0016627">
    <property type="term" value="F:oxidoreductase activity, acting on the CH-CH group of donors"/>
    <property type="evidence" value="ECO:0007669"/>
    <property type="project" value="InterPro"/>
</dbReference>
<keyword evidence="3" id="KW-0285">Flavoprotein</keyword>
<dbReference type="Pfam" id="PF02770">
    <property type="entry name" value="Acyl-CoA_dh_M"/>
    <property type="match status" value="1"/>
</dbReference>
<dbReference type="Pfam" id="PF02771">
    <property type="entry name" value="Acyl-CoA_dh_N"/>
    <property type="match status" value="1"/>
</dbReference>
<sequence length="385" mass="43453">MDLRYSPEQQAFRKEVRKWFKSNKPKELLASFDTLEGFESHRLWEKKLSEGNWTAITWPKQFGGRDANLIEWLIFEEEYYLADLPGRVNQNGIFLLGPTLIEYGTEEQKERFLPKMVNGEEIWAQAWSETEAGSDLASIRCKAVKEGDKFILNGQKVWSSRAAFADWAFGLFRSDPESSRHEGLTFLLFPLKLDGVRVKPIEQLDGEPGFAEIFFEDAEIPISNTVGGEGEGWKITMATVGFERGLMLRSPARFQSTARKLVNLYLNNIENASPGIKEKVIQCCLDAEAYALSTYWTACRLMHGGKIGSEASTNKVFWSELDCLMHELAISLLGAKAGLGILDKESEEVVSWIRGYLFSLAGPIYAGTNEIQRNIVAERILGLPK</sequence>
<evidence type="ECO:0000313" key="9">
    <source>
        <dbReference type="EMBL" id="SVA27249.1"/>
    </source>
</evidence>
<comment type="cofactor">
    <cofactor evidence="1">
        <name>FAD</name>
        <dbReference type="ChEBI" id="CHEBI:57692"/>
    </cofactor>
</comment>
<protein>
    <recommendedName>
        <fullName evidence="10">Acyl-CoA dehydrogenase</fullName>
    </recommendedName>
</protein>
<dbReference type="InterPro" id="IPR046373">
    <property type="entry name" value="Acyl-CoA_Oxase/DH_mid-dom_sf"/>
</dbReference>
<dbReference type="SUPFAM" id="SSF56645">
    <property type="entry name" value="Acyl-CoA dehydrogenase NM domain-like"/>
    <property type="match status" value="1"/>
</dbReference>
<reference evidence="9" key="1">
    <citation type="submission" date="2018-05" db="EMBL/GenBank/DDBJ databases">
        <authorList>
            <person name="Lanie J.A."/>
            <person name="Ng W.-L."/>
            <person name="Kazmierczak K.M."/>
            <person name="Andrzejewski T.M."/>
            <person name="Davidsen T.M."/>
            <person name="Wayne K.J."/>
            <person name="Tettelin H."/>
            <person name="Glass J.I."/>
            <person name="Rusch D."/>
            <person name="Podicherti R."/>
            <person name="Tsui H.-C.T."/>
            <person name="Winkler M.E."/>
        </authorList>
    </citation>
    <scope>NUCLEOTIDE SEQUENCE</scope>
</reference>
<dbReference type="InterPro" id="IPR037069">
    <property type="entry name" value="AcylCoA_DH/ox_N_sf"/>
</dbReference>
<keyword evidence="4" id="KW-0274">FAD</keyword>
<proteinExistence type="inferred from homology"/>
<dbReference type="InterPro" id="IPR009075">
    <property type="entry name" value="AcylCo_DH/oxidase_C"/>
</dbReference>
<comment type="similarity">
    <text evidence="2">Belongs to the acyl-CoA dehydrogenase family.</text>
</comment>
<organism evidence="9">
    <name type="scientific">marine metagenome</name>
    <dbReference type="NCBI Taxonomy" id="408172"/>
    <lineage>
        <taxon>unclassified sequences</taxon>
        <taxon>metagenomes</taxon>
        <taxon>ecological metagenomes</taxon>
    </lineage>
</organism>
<dbReference type="GO" id="GO:0050660">
    <property type="term" value="F:flavin adenine dinucleotide binding"/>
    <property type="evidence" value="ECO:0007669"/>
    <property type="project" value="InterPro"/>
</dbReference>
<dbReference type="Pfam" id="PF00441">
    <property type="entry name" value="Acyl-CoA_dh_1"/>
    <property type="match status" value="1"/>
</dbReference>
<dbReference type="Gene3D" id="1.10.540.10">
    <property type="entry name" value="Acyl-CoA dehydrogenase/oxidase, N-terminal domain"/>
    <property type="match status" value="1"/>
</dbReference>
<keyword evidence="5" id="KW-0560">Oxidoreductase</keyword>
<evidence type="ECO:0000259" key="7">
    <source>
        <dbReference type="Pfam" id="PF02770"/>
    </source>
</evidence>
<evidence type="ECO:0000259" key="6">
    <source>
        <dbReference type="Pfam" id="PF00441"/>
    </source>
</evidence>
<gene>
    <name evidence="9" type="ORF">METZ01_LOCUS80103</name>
</gene>
<evidence type="ECO:0000256" key="4">
    <source>
        <dbReference type="ARBA" id="ARBA00022827"/>
    </source>
</evidence>
<evidence type="ECO:0000256" key="1">
    <source>
        <dbReference type="ARBA" id="ARBA00001974"/>
    </source>
</evidence>
<evidence type="ECO:0000256" key="3">
    <source>
        <dbReference type="ARBA" id="ARBA00022630"/>
    </source>
</evidence>
<dbReference type="InterPro" id="IPR052161">
    <property type="entry name" value="Mycobact_Acyl-CoA_DH"/>
</dbReference>
<dbReference type="InterPro" id="IPR009100">
    <property type="entry name" value="AcylCoA_DH/oxidase_NM_dom_sf"/>
</dbReference>
<evidence type="ECO:0000259" key="8">
    <source>
        <dbReference type="Pfam" id="PF02771"/>
    </source>
</evidence>
<name>A0A381UGH4_9ZZZZ</name>
<accession>A0A381UGH4</accession>
<dbReference type="InterPro" id="IPR006091">
    <property type="entry name" value="Acyl-CoA_Oxase/DH_mid-dom"/>
</dbReference>
<dbReference type="Gene3D" id="1.20.140.10">
    <property type="entry name" value="Butyryl-CoA Dehydrogenase, subunit A, domain 3"/>
    <property type="match status" value="1"/>
</dbReference>
<evidence type="ECO:0000256" key="5">
    <source>
        <dbReference type="ARBA" id="ARBA00023002"/>
    </source>
</evidence>
<evidence type="ECO:0000256" key="2">
    <source>
        <dbReference type="ARBA" id="ARBA00009347"/>
    </source>
</evidence>
<dbReference type="PANTHER" id="PTHR43292:SF3">
    <property type="entry name" value="ACYL-COA DEHYDROGENASE FADE29"/>
    <property type="match status" value="1"/>
</dbReference>
<feature type="domain" description="Acyl-CoA dehydrogenase/oxidase C-terminal" evidence="6">
    <location>
        <begin position="230"/>
        <end position="381"/>
    </location>
</feature>
<evidence type="ECO:0008006" key="10">
    <source>
        <dbReference type="Google" id="ProtNLM"/>
    </source>
</evidence>
<dbReference type="InterPro" id="IPR013786">
    <property type="entry name" value="AcylCoA_DH/ox_N"/>
</dbReference>
<dbReference type="AlphaFoldDB" id="A0A381UGH4"/>
<feature type="domain" description="Acyl-CoA dehydrogenase/oxidase N-terminal" evidence="8">
    <location>
        <begin position="6"/>
        <end position="120"/>
    </location>
</feature>
<dbReference type="InterPro" id="IPR036250">
    <property type="entry name" value="AcylCo_DH-like_C"/>
</dbReference>
<dbReference type="Gene3D" id="2.40.110.10">
    <property type="entry name" value="Butyryl-CoA Dehydrogenase, subunit A, domain 2"/>
    <property type="match status" value="1"/>
</dbReference>
<dbReference type="SUPFAM" id="SSF47203">
    <property type="entry name" value="Acyl-CoA dehydrogenase C-terminal domain-like"/>
    <property type="match status" value="1"/>
</dbReference>
<dbReference type="PANTHER" id="PTHR43292">
    <property type="entry name" value="ACYL-COA DEHYDROGENASE"/>
    <property type="match status" value="1"/>
</dbReference>
<dbReference type="GO" id="GO:0005886">
    <property type="term" value="C:plasma membrane"/>
    <property type="evidence" value="ECO:0007669"/>
    <property type="project" value="TreeGrafter"/>
</dbReference>